<keyword evidence="3" id="KW-0560">Oxidoreductase</keyword>
<comment type="caution">
    <text evidence="8">The sequence shown here is derived from an EMBL/GenBank/DDBJ whole genome shotgun (WGS) entry which is preliminary data.</text>
</comment>
<keyword evidence="6" id="KW-1133">Transmembrane helix</keyword>
<evidence type="ECO:0000313" key="8">
    <source>
        <dbReference type="EMBL" id="KKT90110.1"/>
    </source>
</evidence>
<dbReference type="InterPro" id="IPR013766">
    <property type="entry name" value="Thioredoxin_domain"/>
</dbReference>
<comment type="similarity">
    <text evidence="1">Belongs to the thioredoxin family. DsbA subfamily.</text>
</comment>
<dbReference type="EMBL" id="LCKD01000006">
    <property type="protein sequence ID" value="KKT90110.1"/>
    <property type="molecule type" value="Genomic_DNA"/>
</dbReference>
<proteinExistence type="inferred from homology"/>
<dbReference type="PANTHER" id="PTHR13887">
    <property type="entry name" value="GLUTATHIONE S-TRANSFERASE KAPPA"/>
    <property type="match status" value="1"/>
</dbReference>
<dbReference type="SUPFAM" id="SSF52833">
    <property type="entry name" value="Thioredoxin-like"/>
    <property type="match status" value="1"/>
</dbReference>
<protein>
    <submittedName>
        <fullName evidence="8">DSBA oxidoreductase</fullName>
    </submittedName>
</protein>
<evidence type="ECO:0000256" key="6">
    <source>
        <dbReference type="SAM" id="Phobius"/>
    </source>
</evidence>
<reference evidence="8 9" key="1">
    <citation type="journal article" date="2015" name="Nature">
        <title>rRNA introns, odd ribosomes, and small enigmatic genomes across a large radiation of phyla.</title>
        <authorList>
            <person name="Brown C.T."/>
            <person name="Hug L.A."/>
            <person name="Thomas B.C."/>
            <person name="Sharon I."/>
            <person name="Castelle C.J."/>
            <person name="Singh A."/>
            <person name="Wilkins M.J."/>
            <person name="Williams K.H."/>
            <person name="Banfield J.F."/>
        </authorList>
    </citation>
    <scope>NUCLEOTIDE SEQUENCE [LARGE SCALE GENOMIC DNA]</scope>
</reference>
<keyword evidence="2" id="KW-0732">Signal</keyword>
<dbReference type="PROSITE" id="PS51352">
    <property type="entry name" value="THIOREDOXIN_2"/>
    <property type="match status" value="1"/>
</dbReference>
<keyword evidence="4" id="KW-1015">Disulfide bond</keyword>
<evidence type="ECO:0000259" key="7">
    <source>
        <dbReference type="PROSITE" id="PS51352"/>
    </source>
</evidence>
<dbReference type="PANTHER" id="PTHR13887:SF14">
    <property type="entry name" value="DISULFIDE BOND FORMATION PROTEIN D"/>
    <property type="match status" value="1"/>
</dbReference>
<evidence type="ECO:0000256" key="1">
    <source>
        <dbReference type="ARBA" id="ARBA00005791"/>
    </source>
</evidence>
<evidence type="ECO:0000256" key="4">
    <source>
        <dbReference type="ARBA" id="ARBA00023157"/>
    </source>
</evidence>
<accession>A0A0G1L334</accession>
<feature type="domain" description="Thioredoxin" evidence="7">
    <location>
        <begin position="36"/>
        <end position="233"/>
    </location>
</feature>
<gene>
    <name evidence="8" type="ORF">UW90_C0006G0010</name>
</gene>
<keyword evidence="5" id="KW-0676">Redox-active center</keyword>
<evidence type="ECO:0000256" key="3">
    <source>
        <dbReference type="ARBA" id="ARBA00023002"/>
    </source>
</evidence>
<sequence length="233" mass="25755">MDEIQNSEAGSPKWNRNWIILSGSILAAAVMISSSLLYSREFDSGKAQIAPENKIEVSADDDPYMGSDKAEVLIIEFSDFQCPYCRSFSEDTLPQLKKEYIDTGKARLVYRDFPLSFHAGAEPAAQAGQCAWDQGKFWEFHDTAFAEQAKQGNGTISFGVKEVKKWAATAGLNMTEFNSCFDSGKYREEVAKDFADGGKAGVSGTPTFFINGTRIVGAQPYEVFKSTIDRELE</sequence>
<dbReference type="Gene3D" id="3.40.30.10">
    <property type="entry name" value="Glutaredoxin"/>
    <property type="match status" value="1"/>
</dbReference>
<evidence type="ECO:0000256" key="5">
    <source>
        <dbReference type="ARBA" id="ARBA00023284"/>
    </source>
</evidence>
<feature type="transmembrane region" description="Helical" evidence="6">
    <location>
        <begin position="18"/>
        <end position="38"/>
    </location>
</feature>
<dbReference type="InterPro" id="IPR036249">
    <property type="entry name" value="Thioredoxin-like_sf"/>
</dbReference>
<keyword evidence="6" id="KW-0472">Membrane</keyword>
<dbReference type="Pfam" id="PF13462">
    <property type="entry name" value="Thioredoxin_4"/>
    <property type="match status" value="1"/>
</dbReference>
<evidence type="ECO:0000256" key="2">
    <source>
        <dbReference type="ARBA" id="ARBA00022729"/>
    </source>
</evidence>
<dbReference type="AlphaFoldDB" id="A0A0G1L334"/>
<name>A0A0G1L334_9BACT</name>
<evidence type="ECO:0000313" key="9">
    <source>
        <dbReference type="Proteomes" id="UP000034368"/>
    </source>
</evidence>
<dbReference type="InterPro" id="IPR012336">
    <property type="entry name" value="Thioredoxin-like_fold"/>
</dbReference>
<organism evidence="8 9">
    <name type="scientific">Candidatus Yanofskybacteria bacterium GW2011_GWB1_45_11</name>
    <dbReference type="NCBI Taxonomy" id="1619026"/>
    <lineage>
        <taxon>Bacteria</taxon>
        <taxon>Candidatus Yanofskyibacteriota</taxon>
    </lineage>
</organism>
<dbReference type="GO" id="GO:0016491">
    <property type="term" value="F:oxidoreductase activity"/>
    <property type="evidence" value="ECO:0007669"/>
    <property type="project" value="UniProtKB-KW"/>
</dbReference>
<keyword evidence="6" id="KW-0812">Transmembrane</keyword>
<dbReference type="Proteomes" id="UP000034368">
    <property type="component" value="Unassembled WGS sequence"/>
</dbReference>